<reference evidence="1 2" key="1">
    <citation type="submission" date="2019-11" db="EMBL/GenBank/DDBJ databases">
        <title>Lactobacillus sp. nov. CRM56-3, isolated from fermented tea leaves.</title>
        <authorList>
            <person name="Phuengjayaem S."/>
            <person name="Tanasupawat S."/>
        </authorList>
    </citation>
    <scope>NUCLEOTIDE SEQUENCE [LARGE SCALE GENOMIC DNA]</scope>
    <source>
        <strain evidence="1 2">CRM56-3</strain>
    </source>
</reference>
<proteinExistence type="predicted"/>
<dbReference type="RefSeq" id="WP_155431004.1">
    <property type="nucleotide sequence ID" value="NZ_WNJO01000003.1"/>
</dbReference>
<dbReference type="AlphaFoldDB" id="A0A7X2XU93"/>
<comment type="caution">
    <text evidence="1">The sequence shown here is derived from an EMBL/GenBank/DDBJ whole genome shotgun (WGS) entry which is preliminary data.</text>
</comment>
<name>A0A7X2XU93_9LACO</name>
<keyword evidence="2" id="KW-1185">Reference proteome</keyword>
<sequence>MSLPELESDEIIDKYDLPSFDQVLDALAFPPATLERDVASQKDFHKKGNNPPSYSNVRSVREVIEDAYDDFVQNLYQSGQKERSNADIMSQFRQKLNQDLATLVVVKNTGRAYLADPNADPIKV</sequence>
<organism evidence="1 2">
    <name type="scientific">Secundilactobacillus folii</name>
    <dbReference type="NCBI Taxonomy" id="2678357"/>
    <lineage>
        <taxon>Bacteria</taxon>
        <taxon>Bacillati</taxon>
        <taxon>Bacillota</taxon>
        <taxon>Bacilli</taxon>
        <taxon>Lactobacillales</taxon>
        <taxon>Lactobacillaceae</taxon>
        <taxon>Secundilactobacillus</taxon>
    </lineage>
</organism>
<protein>
    <submittedName>
        <fullName evidence="1">Uncharacterized protein</fullName>
    </submittedName>
</protein>
<dbReference type="Proteomes" id="UP000466388">
    <property type="component" value="Unassembled WGS sequence"/>
</dbReference>
<evidence type="ECO:0000313" key="1">
    <source>
        <dbReference type="EMBL" id="MTV81716.1"/>
    </source>
</evidence>
<gene>
    <name evidence="1" type="ORF">GM612_03485</name>
</gene>
<evidence type="ECO:0000313" key="2">
    <source>
        <dbReference type="Proteomes" id="UP000466388"/>
    </source>
</evidence>
<accession>A0A7X2XU93</accession>
<dbReference type="EMBL" id="WNJO01000003">
    <property type="protein sequence ID" value="MTV81716.1"/>
    <property type="molecule type" value="Genomic_DNA"/>
</dbReference>